<dbReference type="CDD" id="cd06550">
    <property type="entry name" value="TM_ABC_iron-siderophores_like"/>
    <property type="match status" value="1"/>
</dbReference>
<keyword evidence="5 8" id="KW-0812">Transmembrane</keyword>
<keyword evidence="4" id="KW-1003">Cell membrane</keyword>
<dbReference type="Proteomes" id="UP000824189">
    <property type="component" value="Unassembled WGS sequence"/>
</dbReference>
<comment type="subcellular location">
    <subcellularLocation>
        <location evidence="1">Cell membrane</location>
        <topology evidence="1">Multi-pass membrane protein</topology>
    </subcellularLocation>
</comment>
<dbReference type="GO" id="GO:0033214">
    <property type="term" value="P:siderophore-iron import into cell"/>
    <property type="evidence" value="ECO:0007669"/>
    <property type="project" value="TreeGrafter"/>
</dbReference>
<evidence type="ECO:0000313" key="10">
    <source>
        <dbReference type="Proteomes" id="UP000824189"/>
    </source>
</evidence>
<evidence type="ECO:0000256" key="4">
    <source>
        <dbReference type="ARBA" id="ARBA00022475"/>
    </source>
</evidence>
<sequence>MAHDHLTARRRARTLVVAALVVGLVFSIIANISLGQYTIGLADVWREILSGPAGATEQAPNVANGVIWNIRLPRLALGLLVGAALAVAGTVLQGLLGNPLAEPGVVGVTSGAGVGAAAAIVFGLNFLGTATVPFFAFIAAIITTWLVYRLSTIGGQVRVLTLILTGIAVNAVAGAAISFLIFLAPTTAREEIIFWQMGSLNGAKWSQVATIAIPIIACIVAAIAIAHWLDVLSLGERAARHAGIPVNLLRPLVVGISTALAAAAVSFAGIIGFVGLIVPHILRQALGPSNRWLVPLSAIGGAVLVTAADLIARILIAYSELPIGIFTALVGGPVFFILLRRNLIRTGAH</sequence>
<evidence type="ECO:0000256" key="8">
    <source>
        <dbReference type="SAM" id="Phobius"/>
    </source>
</evidence>
<keyword evidence="7 8" id="KW-0472">Membrane</keyword>
<evidence type="ECO:0000256" key="1">
    <source>
        <dbReference type="ARBA" id="ARBA00004651"/>
    </source>
</evidence>
<evidence type="ECO:0000256" key="6">
    <source>
        <dbReference type="ARBA" id="ARBA00022989"/>
    </source>
</evidence>
<evidence type="ECO:0000313" key="9">
    <source>
        <dbReference type="EMBL" id="HIW95577.1"/>
    </source>
</evidence>
<feature type="transmembrane region" description="Helical" evidence="8">
    <location>
        <begin position="205"/>
        <end position="229"/>
    </location>
</feature>
<evidence type="ECO:0000256" key="5">
    <source>
        <dbReference type="ARBA" id="ARBA00022692"/>
    </source>
</evidence>
<comment type="caution">
    <text evidence="9">The sequence shown here is derived from an EMBL/GenBank/DDBJ whole genome shotgun (WGS) entry which is preliminary data.</text>
</comment>
<keyword evidence="3" id="KW-0813">Transport</keyword>
<dbReference type="FunFam" id="1.10.3470.10:FF:000001">
    <property type="entry name" value="Vitamin B12 ABC transporter permease BtuC"/>
    <property type="match status" value="1"/>
</dbReference>
<evidence type="ECO:0000256" key="2">
    <source>
        <dbReference type="ARBA" id="ARBA00007935"/>
    </source>
</evidence>
<organism evidence="9 10">
    <name type="scientific">Candidatus Corynebacterium gallistercoris</name>
    <dbReference type="NCBI Taxonomy" id="2838530"/>
    <lineage>
        <taxon>Bacteria</taxon>
        <taxon>Bacillati</taxon>
        <taxon>Actinomycetota</taxon>
        <taxon>Actinomycetes</taxon>
        <taxon>Mycobacteriales</taxon>
        <taxon>Corynebacteriaceae</taxon>
        <taxon>Corynebacterium</taxon>
    </lineage>
</organism>
<protein>
    <submittedName>
        <fullName evidence="9">Iron ABC transporter permease</fullName>
    </submittedName>
</protein>
<reference evidence="9" key="2">
    <citation type="submission" date="2021-04" db="EMBL/GenBank/DDBJ databases">
        <authorList>
            <person name="Gilroy R."/>
        </authorList>
    </citation>
    <scope>NUCLEOTIDE SEQUENCE</scope>
    <source>
        <strain evidence="9">4376</strain>
    </source>
</reference>
<dbReference type="InterPro" id="IPR000522">
    <property type="entry name" value="ABC_transptr_permease_BtuC"/>
</dbReference>
<dbReference type="PANTHER" id="PTHR30472">
    <property type="entry name" value="FERRIC ENTEROBACTIN TRANSPORT SYSTEM PERMEASE PROTEIN"/>
    <property type="match status" value="1"/>
</dbReference>
<dbReference type="SUPFAM" id="SSF81345">
    <property type="entry name" value="ABC transporter involved in vitamin B12 uptake, BtuC"/>
    <property type="match status" value="1"/>
</dbReference>
<feature type="transmembrane region" description="Helical" evidence="8">
    <location>
        <begin position="134"/>
        <end position="151"/>
    </location>
</feature>
<reference evidence="9" key="1">
    <citation type="journal article" date="2021" name="PeerJ">
        <title>Extensive microbial diversity within the chicken gut microbiome revealed by metagenomics and culture.</title>
        <authorList>
            <person name="Gilroy R."/>
            <person name="Ravi A."/>
            <person name="Getino M."/>
            <person name="Pursley I."/>
            <person name="Horton D.L."/>
            <person name="Alikhan N.F."/>
            <person name="Baker D."/>
            <person name="Gharbi K."/>
            <person name="Hall N."/>
            <person name="Watson M."/>
            <person name="Adriaenssens E.M."/>
            <person name="Foster-Nyarko E."/>
            <person name="Jarju S."/>
            <person name="Secka A."/>
            <person name="Antonio M."/>
            <person name="Oren A."/>
            <person name="Chaudhuri R.R."/>
            <person name="La Ragione R."/>
            <person name="Hildebrand F."/>
            <person name="Pallen M.J."/>
        </authorList>
    </citation>
    <scope>NUCLEOTIDE SEQUENCE</scope>
    <source>
        <strain evidence="9">4376</strain>
    </source>
</reference>
<feature type="transmembrane region" description="Helical" evidence="8">
    <location>
        <begin position="294"/>
        <end position="315"/>
    </location>
</feature>
<feature type="transmembrane region" description="Helical" evidence="8">
    <location>
        <begin position="12"/>
        <end position="32"/>
    </location>
</feature>
<feature type="transmembrane region" description="Helical" evidence="8">
    <location>
        <begin position="321"/>
        <end position="339"/>
    </location>
</feature>
<keyword evidence="6 8" id="KW-1133">Transmembrane helix</keyword>
<dbReference type="GO" id="GO:0022857">
    <property type="term" value="F:transmembrane transporter activity"/>
    <property type="evidence" value="ECO:0007669"/>
    <property type="project" value="InterPro"/>
</dbReference>
<accession>A0A9D1UPS0</accession>
<name>A0A9D1UPS0_9CORY</name>
<gene>
    <name evidence="9" type="ORF">H9867_03705</name>
</gene>
<feature type="transmembrane region" description="Helical" evidence="8">
    <location>
        <begin position="249"/>
        <end position="282"/>
    </location>
</feature>
<feature type="transmembrane region" description="Helical" evidence="8">
    <location>
        <begin position="157"/>
        <end position="184"/>
    </location>
</feature>
<feature type="transmembrane region" description="Helical" evidence="8">
    <location>
        <begin position="75"/>
        <end position="96"/>
    </location>
</feature>
<dbReference type="Pfam" id="PF01032">
    <property type="entry name" value="FecCD"/>
    <property type="match status" value="1"/>
</dbReference>
<proteinExistence type="inferred from homology"/>
<dbReference type="GO" id="GO:0005886">
    <property type="term" value="C:plasma membrane"/>
    <property type="evidence" value="ECO:0007669"/>
    <property type="project" value="UniProtKB-SubCell"/>
</dbReference>
<dbReference type="EMBL" id="DXFZ01000043">
    <property type="protein sequence ID" value="HIW95577.1"/>
    <property type="molecule type" value="Genomic_DNA"/>
</dbReference>
<dbReference type="InterPro" id="IPR037294">
    <property type="entry name" value="ABC_BtuC-like"/>
</dbReference>
<evidence type="ECO:0000256" key="3">
    <source>
        <dbReference type="ARBA" id="ARBA00022448"/>
    </source>
</evidence>
<evidence type="ECO:0000256" key="7">
    <source>
        <dbReference type="ARBA" id="ARBA00023136"/>
    </source>
</evidence>
<dbReference type="PANTHER" id="PTHR30472:SF25">
    <property type="entry name" value="ABC TRANSPORTER PERMEASE PROTEIN MJ0876-RELATED"/>
    <property type="match status" value="1"/>
</dbReference>
<dbReference type="Gene3D" id="1.10.3470.10">
    <property type="entry name" value="ABC transporter involved in vitamin B12 uptake, BtuC"/>
    <property type="match status" value="1"/>
</dbReference>
<dbReference type="AlphaFoldDB" id="A0A9D1UPS0"/>
<comment type="similarity">
    <text evidence="2">Belongs to the binding-protein-dependent transport system permease family. FecCD subfamily.</text>
</comment>
<feature type="transmembrane region" description="Helical" evidence="8">
    <location>
        <begin position="108"/>
        <end position="127"/>
    </location>
</feature>